<feature type="transmembrane region" description="Helical" evidence="1">
    <location>
        <begin position="35"/>
        <end position="55"/>
    </location>
</feature>
<dbReference type="Proteomes" id="UP001464923">
    <property type="component" value="Unassembled WGS sequence"/>
</dbReference>
<sequence length="169" mass="17633">MDDAQIRQMLVPRIAQQRTALQEWTRRSRSQTNRLSVTGLVAGALGTVTTAGPAVGSSSFTESAASALGIGELEVWQGACLIAMVVSIVSAVTAGLLRHYDVASRVGAAEAATIELDNIRVLLEFERIPVSDALTRYQQSVATVPFVDGAAAAALLPATLPTSRPTATG</sequence>
<reference evidence="2 3" key="1">
    <citation type="submission" date="2024-03" db="EMBL/GenBank/DDBJ databases">
        <title>Draft genome sequence of Pseudonocardia tropica JCM 19149.</title>
        <authorList>
            <person name="Butdee W."/>
            <person name="Duangmal K."/>
        </authorList>
    </citation>
    <scope>NUCLEOTIDE SEQUENCE [LARGE SCALE GENOMIC DNA]</scope>
    <source>
        <strain evidence="2 3">JCM 19149</strain>
    </source>
</reference>
<dbReference type="EMBL" id="JBEDNP010000010">
    <property type="protein sequence ID" value="MEQ3540772.1"/>
    <property type="molecule type" value="Genomic_DNA"/>
</dbReference>
<evidence type="ECO:0000256" key="1">
    <source>
        <dbReference type="SAM" id="Phobius"/>
    </source>
</evidence>
<comment type="caution">
    <text evidence="2">The sequence shown here is derived from an EMBL/GenBank/DDBJ whole genome shotgun (WGS) entry which is preliminary data.</text>
</comment>
<accession>A0ABV1JXT3</accession>
<evidence type="ECO:0000313" key="3">
    <source>
        <dbReference type="Proteomes" id="UP001464923"/>
    </source>
</evidence>
<protein>
    <recommendedName>
        <fullName evidence="4">SLATT domain-containing protein</fullName>
    </recommendedName>
</protein>
<organism evidence="2 3">
    <name type="scientific">Pseudonocardia tropica</name>
    <dbReference type="NCBI Taxonomy" id="681289"/>
    <lineage>
        <taxon>Bacteria</taxon>
        <taxon>Bacillati</taxon>
        <taxon>Actinomycetota</taxon>
        <taxon>Actinomycetes</taxon>
        <taxon>Pseudonocardiales</taxon>
        <taxon>Pseudonocardiaceae</taxon>
        <taxon>Pseudonocardia</taxon>
    </lineage>
</organism>
<feature type="transmembrane region" description="Helical" evidence="1">
    <location>
        <begin position="75"/>
        <end position="97"/>
    </location>
</feature>
<keyword evidence="1" id="KW-1133">Transmembrane helix</keyword>
<keyword evidence="1" id="KW-0472">Membrane</keyword>
<name>A0ABV1JXT3_9PSEU</name>
<dbReference type="RefSeq" id="WP_345644034.1">
    <property type="nucleotide sequence ID" value="NZ_BAABLY010000025.1"/>
</dbReference>
<gene>
    <name evidence="2" type="ORF">WHI96_18340</name>
</gene>
<evidence type="ECO:0008006" key="4">
    <source>
        <dbReference type="Google" id="ProtNLM"/>
    </source>
</evidence>
<keyword evidence="3" id="KW-1185">Reference proteome</keyword>
<evidence type="ECO:0000313" key="2">
    <source>
        <dbReference type="EMBL" id="MEQ3540772.1"/>
    </source>
</evidence>
<proteinExistence type="predicted"/>
<keyword evidence="1" id="KW-0812">Transmembrane</keyword>